<comment type="cofactor">
    <cofactor evidence="12">
        <name>Mn(2+)</name>
        <dbReference type="ChEBI" id="CHEBI:29035"/>
    </cofactor>
    <cofactor evidence="12">
        <name>Mg(2+)</name>
        <dbReference type="ChEBI" id="CHEBI:18420"/>
    </cofactor>
    <text evidence="12">Manganese or magnesium. Binds 1 divalent metal ion per monomer in the absence of substrate. May bind a second metal ion after substrate binding.</text>
</comment>
<evidence type="ECO:0000259" key="14">
    <source>
        <dbReference type="PROSITE" id="PS51975"/>
    </source>
</evidence>
<dbReference type="NCBIfam" id="TIGR00716">
    <property type="entry name" value="rnhC"/>
    <property type="match status" value="1"/>
</dbReference>
<comment type="cofactor">
    <cofactor evidence="2">
        <name>Mg(2+)</name>
        <dbReference type="ChEBI" id="CHEBI:18420"/>
    </cofactor>
</comment>
<organism evidence="15 16">
    <name type="scientific">Candidatus Akkermansia intestinigallinarum</name>
    <dbReference type="NCBI Taxonomy" id="2838431"/>
    <lineage>
        <taxon>Bacteria</taxon>
        <taxon>Pseudomonadati</taxon>
        <taxon>Verrucomicrobiota</taxon>
        <taxon>Verrucomicrobiia</taxon>
        <taxon>Verrucomicrobiales</taxon>
        <taxon>Akkermansiaceae</taxon>
        <taxon>Akkermansia</taxon>
    </lineage>
</organism>
<reference evidence="15" key="2">
    <citation type="submission" date="2021-04" db="EMBL/GenBank/DDBJ databases">
        <authorList>
            <person name="Gilroy R."/>
        </authorList>
    </citation>
    <scope>NUCLEOTIDE SEQUENCE</scope>
    <source>
        <strain evidence="15">14975</strain>
    </source>
</reference>
<evidence type="ECO:0000256" key="3">
    <source>
        <dbReference type="ARBA" id="ARBA00004065"/>
    </source>
</evidence>
<dbReference type="GO" id="GO:0043137">
    <property type="term" value="P:DNA replication, removal of RNA primer"/>
    <property type="evidence" value="ECO:0007669"/>
    <property type="project" value="TreeGrafter"/>
</dbReference>
<keyword evidence="8 12" id="KW-0479">Metal-binding</keyword>
<evidence type="ECO:0000256" key="12">
    <source>
        <dbReference type="PROSITE-ProRule" id="PRU01319"/>
    </source>
</evidence>
<comment type="function">
    <text evidence="3 13">Endonuclease that specifically degrades the RNA of RNA-DNA hybrids.</text>
</comment>
<keyword evidence="10 12" id="KW-0378">Hydrolase</keyword>
<evidence type="ECO:0000256" key="10">
    <source>
        <dbReference type="ARBA" id="ARBA00022801"/>
    </source>
</evidence>
<dbReference type="GO" id="GO:0006298">
    <property type="term" value="P:mismatch repair"/>
    <property type="evidence" value="ECO:0007669"/>
    <property type="project" value="TreeGrafter"/>
</dbReference>
<feature type="binding site" evidence="12">
    <location>
        <position position="204"/>
    </location>
    <ligand>
        <name>a divalent metal cation</name>
        <dbReference type="ChEBI" id="CHEBI:60240"/>
    </ligand>
</feature>
<dbReference type="EMBL" id="DXFQ01000148">
    <property type="protein sequence ID" value="HIX20511.1"/>
    <property type="molecule type" value="Genomic_DNA"/>
</dbReference>
<dbReference type="Gene3D" id="3.30.310.10">
    <property type="entry name" value="TATA-Binding Protein"/>
    <property type="match status" value="1"/>
</dbReference>
<evidence type="ECO:0000256" key="8">
    <source>
        <dbReference type="ARBA" id="ARBA00022723"/>
    </source>
</evidence>
<dbReference type="AlphaFoldDB" id="A0A9D2AII7"/>
<dbReference type="PANTHER" id="PTHR10954">
    <property type="entry name" value="RIBONUCLEASE H2 SUBUNIT A"/>
    <property type="match status" value="1"/>
</dbReference>
<dbReference type="CDD" id="cd06590">
    <property type="entry name" value="RNase_HII_bacteria_HIII_like"/>
    <property type="match status" value="1"/>
</dbReference>
<evidence type="ECO:0000256" key="2">
    <source>
        <dbReference type="ARBA" id="ARBA00001946"/>
    </source>
</evidence>
<proteinExistence type="inferred from homology"/>
<evidence type="ECO:0000256" key="4">
    <source>
        <dbReference type="ARBA" id="ARBA00004496"/>
    </source>
</evidence>
<dbReference type="InterPro" id="IPR036397">
    <property type="entry name" value="RNaseH_sf"/>
</dbReference>
<dbReference type="InterPro" id="IPR012295">
    <property type="entry name" value="TBP_dom_sf"/>
</dbReference>
<evidence type="ECO:0000256" key="1">
    <source>
        <dbReference type="ARBA" id="ARBA00000077"/>
    </source>
</evidence>
<protein>
    <recommendedName>
        <fullName evidence="13">Ribonuclease</fullName>
        <ecNumber evidence="13">3.1.26.4</ecNumber>
    </recommendedName>
</protein>
<dbReference type="GO" id="GO:0032299">
    <property type="term" value="C:ribonuclease H2 complex"/>
    <property type="evidence" value="ECO:0007669"/>
    <property type="project" value="TreeGrafter"/>
</dbReference>
<comment type="subcellular location">
    <subcellularLocation>
        <location evidence="4">Cytoplasm</location>
    </subcellularLocation>
</comment>
<dbReference type="Proteomes" id="UP000823964">
    <property type="component" value="Unassembled WGS sequence"/>
</dbReference>
<dbReference type="Gene3D" id="3.30.420.10">
    <property type="entry name" value="Ribonuclease H-like superfamily/Ribonuclease H"/>
    <property type="match status" value="1"/>
</dbReference>
<dbReference type="GO" id="GO:0004523">
    <property type="term" value="F:RNA-DNA hybrid ribonuclease activity"/>
    <property type="evidence" value="ECO:0007669"/>
    <property type="project" value="UniProtKB-UniRule"/>
</dbReference>
<dbReference type="GO" id="GO:0003723">
    <property type="term" value="F:RNA binding"/>
    <property type="evidence" value="ECO:0007669"/>
    <property type="project" value="UniProtKB-UniRule"/>
</dbReference>
<gene>
    <name evidence="15" type="primary">rnhC</name>
    <name evidence="15" type="ORF">H9862_07930</name>
</gene>
<dbReference type="Pfam" id="PF01351">
    <property type="entry name" value="RNase_HII"/>
    <property type="match status" value="1"/>
</dbReference>
<evidence type="ECO:0000256" key="5">
    <source>
        <dbReference type="ARBA" id="ARBA00008378"/>
    </source>
</evidence>
<keyword evidence="9 12" id="KW-0255">Endonuclease</keyword>
<accession>A0A9D2AII7</accession>
<comment type="caution">
    <text evidence="15">The sequence shown here is derived from an EMBL/GenBank/DDBJ whole genome shotgun (WGS) entry which is preliminary data.</text>
</comment>
<evidence type="ECO:0000313" key="16">
    <source>
        <dbReference type="Proteomes" id="UP000823964"/>
    </source>
</evidence>
<dbReference type="InterPro" id="IPR024567">
    <property type="entry name" value="RNase_HII/HIII_dom"/>
</dbReference>
<dbReference type="SUPFAM" id="SSF53098">
    <property type="entry name" value="Ribonuclease H-like"/>
    <property type="match status" value="1"/>
</dbReference>
<evidence type="ECO:0000256" key="11">
    <source>
        <dbReference type="ARBA" id="ARBA00022842"/>
    </source>
</evidence>
<feature type="binding site" evidence="12">
    <location>
        <position position="99"/>
    </location>
    <ligand>
        <name>a divalent metal cation</name>
        <dbReference type="ChEBI" id="CHEBI:60240"/>
    </ligand>
</feature>
<evidence type="ECO:0000256" key="9">
    <source>
        <dbReference type="ARBA" id="ARBA00022759"/>
    </source>
</evidence>
<reference evidence="15" key="1">
    <citation type="journal article" date="2021" name="PeerJ">
        <title>Extensive microbial diversity within the chicken gut microbiome revealed by metagenomics and culture.</title>
        <authorList>
            <person name="Gilroy R."/>
            <person name="Ravi A."/>
            <person name="Getino M."/>
            <person name="Pursley I."/>
            <person name="Horton D.L."/>
            <person name="Alikhan N.F."/>
            <person name="Baker D."/>
            <person name="Gharbi K."/>
            <person name="Hall N."/>
            <person name="Watson M."/>
            <person name="Adriaenssens E.M."/>
            <person name="Foster-Nyarko E."/>
            <person name="Jarju S."/>
            <person name="Secka A."/>
            <person name="Antonio M."/>
            <person name="Oren A."/>
            <person name="Chaudhuri R.R."/>
            <person name="La Ragione R."/>
            <person name="Hildebrand F."/>
            <person name="Pallen M.J."/>
        </authorList>
    </citation>
    <scope>NUCLEOTIDE SEQUENCE</scope>
    <source>
        <strain evidence="15">14975</strain>
    </source>
</reference>
<dbReference type="InterPro" id="IPR001352">
    <property type="entry name" value="RNase_HII/HIII"/>
</dbReference>
<keyword evidence="11" id="KW-0460">Magnesium</keyword>
<sequence>MASQYTIELSAEDAAALERKLANRAGYVRATREYARFCFEGPRVNVAYFPKRRRLLVQGAGSDEFLEFVMLTNPGEGVLRSQAKREALLDASPHFGVDESGKGDYFGPLVVAGVYSDERTAPSLLRMGCRDSKLIADDGRIHALAERIKALPGLAFEVLCVGPKRYNELYAEFGNLNRLLAWGHARVIAALHEKVPSCPRALSDQFANEWVLKRALGQRHLPVQLEQRTKAENDVAVAAASILARDRFVQWMRRTAEAAQCELPLGCAPQVVKAARAFVARHGRERLHEVAKLHFKVTARVTGGGGD</sequence>
<dbReference type="EC" id="3.1.26.4" evidence="13"/>
<dbReference type="PROSITE" id="PS51975">
    <property type="entry name" value="RNASE_H_2"/>
    <property type="match status" value="1"/>
</dbReference>
<evidence type="ECO:0000256" key="7">
    <source>
        <dbReference type="ARBA" id="ARBA00022722"/>
    </source>
</evidence>
<feature type="binding site" evidence="12">
    <location>
        <position position="98"/>
    </location>
    <ligand>
        <name>a divalent metal cation</name>
        <dbReference type="ChEBI" id="CHEBI:60240"/>
    </ligand>
</feature>
<comment type="catalytic activity">
    <reaction evidence="1 12 13">
        <text>Endonucleolytic cleavage to 5'-phosphomonoester.</text>
        <dbReference type="EC" id="3.1.26.4"/>
    </reaction>
</comment>
<dbReference type="PANTHER" id="PTHR10954:SF23">
    <property type="entry name" value="RIBONUCLEASE"/>
    <property type="match status" value="1"/>
</dbReference>
<comment type="similarity">
    <text evidence="5">Belongs to the RNase HII family. RnhC subfamily.</text>
</comment>
<dbReference type="GO" id="GO:0005737">
    <property type="term" value="C:cytoplasm"/>
    <property type="evidence" value="ECO:0007669"/>
    <property type="project" value="UniProtKB-SubCell"/>
</dbReference>
<dbReference type="GO" id="GO:0046872">
    <property type="term" value="F:metal ion binding"/>
    <property type="evidence" value="ECO:0007669"/>
    <property type="project" value="UniProtKB-KW"/>
</dbReference>
<keyword evidence="7 12" id="KW-0540">Nuclease</keyword>
<dbReference type="InterPro" id="IPR012337">
    <property type="entry name" value="RNaseH-like_sf"/>
</dbReference>
<keyword evidence="6" id="KW-0963">Cytoplasm</keyword>
<evidence type="ECO:0000256" key="6">
    <source>
        <dbReference type="ARBA" id="ARBA00022490"/>
    </source>
</evidence>
<evidence type="ECO:0000313" key="15">
    <source>
        <dbReference type="EMBL" id="HIX20511.1"/>
    </source>
</evidence>
<evidence type="ECO:0000256" key="13">
    <source>
        <dbReference type="RuleBase" id="RU003515"/>
    </source>
</evidence>
<dbReference type="InterPro" id="IPR004641">
    <property type="entry name" value="RNase_HIII"/>
</dbReference>
<name>A0A9D2AII7_9BACT</name>
<feature type="domain" description="RNase H type-2" evidence="14">
    <location>
        <begin position="92"/>
        <end position="307"/>
    </location>
</feature>